<evidence type="ECO:0000313" key="2">
    <source>
        <dbReference type="Proteomes" id="UP000198848"/>
    </source>
</evidence>
<accession>A0A1H1IZB8</accession>
<dbReference type="EMBL" id="FNLC01000006">
    <property type="protein sequence ID" value="SDR42696.1"/>
    <property type="molecule type" value="Genomic_DNA"/>
</dbReference>
<evidence type="ECO:0008006" key="3">
    <source>
        <dbReference type="Google" id="ProtNLM"/>
    </source>
</evidence>
<dbReference type="AlphaFoldDB" id="A0A1H1IZB8"/>
<dbReference type="RefSeq" id="WP_280139376.1">
    <property type="nucleotide sequence ID" value="NZ_FNLC01000006.1"/>
</dbReference>
<dbReference type="SUPFAM" id="SSF57850">
    <property type="entry name" value="RING/U-box"/>
    <property type="match status" value="1"/>
</dbReference>
<organism evidence="1 2">
    <name type="scientific">Natronobacterium texcoconense</name>
    <dbReference type="NCBI Taxonomy" id="1095778"/>
    <lineage>
        <taxon>Archaea</taxon>
        <taxon>Methanobacteriati</taxon>
        <taxon>Methanobacteriota</taxon>
        <taxon>Stenosarchaea group</taxon>
        <taxon>Halobacteria</taxon>
        <taxon>Halobacteriales</taxon>
        <taxon>Natrialbaceae</taxon>
        <taxon>Natronobacterium</taxon>
    </lineage>
</organism>
<name>A0A1H1IZB8_NATTX</name>
<protein>
    <recommendedName>
        <fullName evidence="3">Transposase zinc-ribbon domain-containing protein</fullName>
    </recommendedName>
</protein>
<dbReference type="STRING" id="1095778.SAMN04489842_3920"/>
<proteinExistence type="predicted"/>
<reference evidence="2" key="1">
    <citation type="submission" date="2016-10" db="EMBL/GenBank/DDBJ databases">
        <authorList>
            <person name="Varghese N."/>
            <person name="Submissions S."/>
        </authorList>
    </citation>
    <scope>NUCLEOTIDE SEQUENCE [LARGE SCALE GENOMIC DNA]</scope>
    <source>
        <strain evidence="2">DSM 24767</strain>
    </source>
</reference>
<gene>
    <name evidence="1" type="ORF">SAMN04489842_3920</name>
</gene>
<evidence type="ECO:0000313" key="1">
    <source>
        <dbReference type="EMBL" id="SDR42696.1"/>
    </source>
</evidence>
<keyword evidence="2" id="KW-1185">Reference proteome</keyword>
<dbReference type="Proteomes" id="UP000198848">
    <property type="component" value="Unassembled WGS sequence"/>
</dbReference>
<sequence length="42" mass="5049">MNYPHGRCRNCGHRLYERLEGNYRCPNCETDYSRDVLDEPSQ</sequence>